<dbReference type="Gene3D" id="2.120.10.10">
    <property type="match status" value="1"/>
</dbReference>
<feature type="domain" description="Sialidase" evidence="4">
    <location>
        <begin position="53"/>
        <end position="303"/>
    </location>
</feature>
<dbReference type="InterPro" id="IPR011040">
    <property type="entry name" value="Sialidase"/>
</dbReference>
<evidence type="ECO:0000313" key="5">
    <source>
        <dbReference type="EMBL" id="MBB6335598.1"/>
    </source>
</evidence>
<keyword evidence="5" id="KW-0326">Glycosidase</keyword>
<evidence type="ECO:0000259" key="4">
    <source>
        <dbReference type="Pfam" id="PF13088"/>
    </source>
</evidence>
<dbReference type="PANTHER" id="PTHR10628">
    <property type="entry name" value="SIALIDASE"/>
    <property type="match status" value="1"/>
</dbReference>
<dbReference type="Proteomes" id="UP000617426">
    <property type="component" value="Unassembled WGS sequence"/>
</dbReference>
<gene>
    <name evidence="5" type="ORF">HD592_002163</name>
</gene>
<dbReference type="GO" id="GO:0005737">
    <property type="term" value="C:cytoplasm"/>
    <property type="evidence" value="ECO:0007669"/>
    <property type="project" value="TreeGrafter"/>
</dbReference>
<dbReference type="SUPFAM" id="SSF50939">
    <property type="entry name" value="Sialidases"/>
    <property type="match status" value="1"/>
</dbReference>
<dbReference type="PANTHER" id="PTHR10628:SF30">
    <property type="entry name" value="EXO-ALPHA-SIALIDASE"/>
    <property type="match status" value="1"/>
</dbReference>
<evidence type="ECO:0000256" key="2">
    <source>
        <dbReference type="ARBA" id="ARBA00009348"/>
    </source>
</evidence>
<comment type="similarity">
    <text evidence="2">Belongs to the glycosyl hydrolase 33 family.</text>
</comment>
<dbReference type="GO" id="GO:0016020">
    <property type="term" value="C:membrane"/>
    <property type="evidence" value="ECO:0007669"/>
    <property type="project" value="TreeGrafter"/>
</dbReference>
<dbReference type="GO" id="GO:0006689">
    <property type="term" value="P:ganglioside catabolic process"/>
    <property type="evidence" value="ECO:0007669"/>
    <property type="project" value="TreeGrafter"/>
</dbReference>
<dbReference type="InterPro" id="IPR036278">
    <property type="entry name" value="Sialidase_sf"/>
</dbReference>
<name>A0A923E671_9ACTO</name>
<dbReference type="Pfam" id="PF13088">
    <property type="entry name" value="BNR_2"/>
    <property type="match status" value="1"/>
</dbReference>
<dbReference type="GO" id="GO:0009313">
    <property type="term" value="P:oligosaccharide catabolic process"/>
    <property type="evidence" value="ECO:0007669"/>
    <property type="project" value="TreeGrafter"/>
</dbReference>
<sequence length="366" mass="39397">MRIINLIRRGDPFPGSAFQTPLYRIPAVTIAGNRILVAFDVRADWRDLPADFDIALVSSDDEGKSWSSPMVLRRHEPGHGFGDAALTYDPFTDRVFCWSVGSMGESYFSAVAGGAGLELWLSVSDDHGQTWSHRDLSELRPDGVAGMFTASGTGTILPDGRLVQPFVARINDEDYAVCATSSDHGQTWTLGTPLGPGCDESKVIALSNGEVLLHARSAPRRRSARSKDAGANFTAPRVEEALVDPGCNGGLVRIGDVFLASMCSSPVERCRLSVHVSTDEGESWSEPIVVDEGAAAYSALAALDENRVVLVWEADDYEAILAAVISLDELGVHREDGVTYWDSTRVTLSPRRGLGSAKSPIVNTTC</sequence>
<evidence type="ECO:0000313" key="6">
    <source>
        <dbReference type="Proteomes" id="UP000617426"/>
    </source>
</evidence>
<keyword evidence="6" id="KW-1185">Reference proteome</keyword>
<comment type="catalytic activity">
    <reaction evidence="1">
        <text>Hydrolysis of alpha-(2-&gt;3)-, alpha-(2-&gt;6)-, alpha-(2-&gt;8)- glycosidic linkages of terminal sialic acid residues in oligosaccharides, glycoproteins, glycolipids, colominic acid and synthetic substrates.</text>
        <dbReference type="EC" id="3.2.1.18"/>
    </reaction>
</comment>
<proteinExistence type="inferred from homology"/>
<evidence type="ECO:0000256" key="1">
    <source>
        <dbReference type="ARBA" id="ARBA00000427"/>
    </source>
</evidence>
<keyword evidence="5" id="KW-0378">Hydrolase</keyword>
<reference evidence="5" key="1">
    <citation type="submission" date="2020-08" db="EMBL/GenBank/DDBJ databases">
        <title>Sequencing the genomes of 1000 actinobacteria strains.</title>
        <authorList>
            <person name="Klenk H.-P."/>
        </authorList>
    </citation>
    <scope>NUCLEOTIDE SEQUENCE</scope>
    <source>
        <strain evidence="5">DSM 10695</strain>
    </source>
</reference>
<dbReference type="RefSeq" id="WP_184454063.1">
    <property type="nucleotide sequence ID" value="NZ_JACHMK010000001.1"/>
</dbReference>
<protein>
    <recommendedName>
        <fullName evidence="3">exo-alpha-sialidase</fullName>
        <ecNumber evidence="3">3.2.1.18</ecNumber>
    </recommendedName>
</protein>
<dbReference type="GO" id="GO:0004308">
    <property type="term" value="F:exo-alpha-sialidase activity"/>
    <property type="evidence" value="ECO:0007669"/>
    <property type="project" value="UniProtKB-EC"/>
</dbReference>
<dbReference type="InterPro" id="IPR026856">
    <property type="entry name" value="Sialidase_fam"/>
</dbReference>
<dbReference type="CDD" id="cd15482">
    <property type="entry name" value="Sialidase_non-viral"/>
    <property type="match status" value="1"/>
</dbReference>
<comment type="caution">
    <text evidence="5">The sequence shown here is derived from an EMBL/GenBank/DDBJ whole genome shotgun (WGS) entry which is preliminary data.</text>
</comment>
<dbReference type="EMBL" id="JACHMK010000001">
    <property type="protein sequence ID" value="MBB6335598.1"/>
    <property type="molecule type" value="Genomic_DNA"/>
</dbReference>
<dbReference type="EC" id="3.2.1.18" evidence="3"/>
<accession>A0A923E671</accession>
<organism evidence="5 6">
    <name type="scientific">Schaalia hyovaginalis</name>
    <dbReference type="NCBI Taxonomy" id="29316"/>
    <lineage>
        <taxon>Bacteria</taxon>
        <taxon>Bacillati</taxon>
        <taxon>Actinomycetota</taxon>
        <taxon>Actinomycetes</taxon>
        <taxon>Actinomycetales</taxon>
        <taxon>Actinomycetaceae</taxon>
        <taxon>Schaalia</taxon>
    </lineage>
</organism>
<dbReference type="AlphaFoldDB" id="A0A923E671"/>
<evidence type="ECO:0000256" key="3">
    <source>
        <dbReference type="ARBA" id="ARBA00012733"/>
    </source>
</evidence>